<feature type="domain" description="Sulfotransferase" evidence="3">
    <location>
        <begin position="54"/>
        <end position="316"/>
    </location>
</feature>
<dbReference type="InterPro" id="IPR000863">
    <property type="entry name" value="Sulfotransferase_dom"/>
</dbReference>
<reference evidence="4 5" key="1">
    <citation type="journal article" date="2021" name="BMC Biol.">
        <title>Horizontally acquired antibacterial genes associated with adaptive radiation of ladybird beetles.</title>
        <authorList>
            <person name="Li H.S."/>
            <person name="Tang X.F."/>
            <person name="Huang Y.H."/>
            <person name="Xu Z.Y."/>
            <person name="Chen M.L."/>
            <person name="Du X.Y."/>
            <person name="Qiu B.Y."/>
            <person name="Chen P.T."/>
            <person name="Zhang W."/>
            <person name="Slipinski A."/>
            <person name="Escalona H.E."/>
            <person name="Waterhouse R.M."/>
            <person name="Zwick A."/>
            <person name="Pang H."/>
        </authorList>
    </citation>
    <scope>NUCLEOTIDE SEQUENCE [LARGE SCALE GENOMIC DNA]</scope>
    <source>
        <strain evidence="4">SYSU2018</strain>
    </source>
</reference>
<keyword evidence="5" id="KW-1185">Reference proteome</keyword>
<accession>A0ABD2MQ84</accession>
<dbReference type="Gene3D" id="3.40.50.300">
    <property type="entry name" value="P-loop containing nucleotide triphosphate hydrolases"/>
    <property type="match status" value="1"/>
</dbReference>
<organism evidence="4 5">
    <name type="scientific">Cryptolaemus montrouzieri</name>
    <dbReference type="NCBI Taxonomy" id="559131"/>
    <lineage>
        <taxon>Eukaryota</taxon>
        <taxon>Metazoa</taxon>
        <taxon>Ecdysozoa</taxon>
        <taxon>Arthropoda</taxon>
        <taxon>Hexapoda</taxon>
        <taxon>Insecta</taxon>
        <taxon>Pterygota</taxon>
        <taxon>Neoptera</taxon>
        <taxon>Endopterygota</taxon>
        <taxon>Coleoptera</taxon>
        <taxon>Polyphaga</taxon>
        <taxon>Cucujiformia</taxon>
        <taxon>Coccinelloidea</taxon>
        <taxon>Coccinellidae</taxon>
        <taxon>Scymninae</taxon>
        <taxon>Scymnini</taxon>
        <taxon>Cryptolaemus</taxon>
    </lineage>
</organism>
<dbReference type="Proteomes" id="UP001516400">
    <property type="component" value="Unassembled WGS sequence"/>
</dbReference>
<dbReference type="SUPFAM" id="SSF52540">
    <property type="entry name" value="P-loop containing nucleoside triphosphate hydrolases"/>
    <property type="match status" value="1"/>
</dbReference>
<sequence length="321" mass="37348">MSFTVTPIEGMFAEKLDKAFGVKNAVYEYNPGKCLMPIYFSEIAQQVLDAPVRDDDIWLISFPRTGSTWCQEMIWAIGNDFDFVTATNTVQQIRAPLIELSTALAEYYDTLGALIGNSVDYVAHQPSPRYIKSHLPLPLLPTQLDKIKPKIVYTARNPKDLCVSYFHHCKMFHNLNTTFDEFCDLFINDHTPLGSIWNHYLPFWNKRHETNILFLKYEDMKKDFRGTVRKLAEFMEKTVSEEQIDDLQDFLSVDKMRENQGCNLQILIDTKRGKDYYKKSGQHFIRKGEVGDHKNHMSPEMIKKFDEWIEKNTRGSGLSFD</sequence>
<dbReference type="AlphaFoldDB" id="A0ABD2MQ84"/>
<comment type="similarity">
    <text evidence="1">Belongs to the sulfotransferase 1 family.</text>
</comment>
<evidence type="ECO:0000256" key="2">
    <source>
        <dbReference type="ARBA" id="ARBA00022679"/>
    </source>
</evidence>
<gene>
    <name evidence="4" type="ORF">HHI36_007624</name>
</gene>
<dbReference type="InterPro" id="IPR027417">
    <property type="entry name" value="P-loop_NTPase"/>
</dbReference>
<evidence type="ECO:0000256" key="1">
    <source>
        <dbReference type="ARBA" id="ARBA00005771"/>
    </source>
</evidence>
<comment type="caution">
    <text evidence="4">The sequence shown here is derived from an EMBL/GenBank/DDBJ whole genome shotgun (WGS) entry which is preliminary data.</text>
</comment>
<proteinExistence type="inferred from homology"/>
<dbReference type="EMBL" id="JABFTP020000021">
    <property type="protein sequence ID" value="KAL3268513.1"/>
    <property type="molecule type" value="Genomic_DNA"/>
</dbReference>
<evidence type="ECO:0000259" key="3">
    <source>
        <dbReference type="Pfam" id="PF00685"/>
    </source>
</evidence>
<dbReference type="PANTHER" id="PTHR11783">
    <property type="entry name" value="SULFOTRANSFERASE SULT"/>
    <property type="match status" value="1"/>
</dbReference>
<dbReference type="Pfam" id="PF00685">
    <property type="entry name" value="Sulfotransfer_1"/>
    <property type="match status" value="1"/>
</dbReference>
<keyword evidence="2" id="KW-0808">Transferase</keyword>
<name>A0ABD2MQ84_9CUCU</name>
<protein>
    <recommendedName>
        <fullName evidence="3">Sulfotransferase domain-containing protein</fullName>
    </recommendedName>
</protein>
<evidence type="ECO:0000313" key="5">
    <source>
        <dbReference type="Proteomes" id="UP001516400"/>
    </source>
</evidence>
<dbReference type="GO" id="GO:0016740">
    <property type="term" value="F:transferase activity"/>
    <property type="evidence" value="ECO:0007669"/>
    <property type="project" value="UniProtKB-KW"/>
</dbReference>
<evidence type="ECO:0000313" key="4">
    <source>
        <dbReference type="EMBL" id="KAL3268513.1"/>
    </source>
</evidence>